<sequence>MAMDSSLSAQLESVLRKAAGDGTALASMTIDYAGEAESQTLSSKAWVERATRSLVFAQGELRRADGALAASASAVFRRSGD</sequence>
<keyword evidence="3" id="KW-1185">Reference proteome</keyword>
<dbReference type="Gene3D" id="3.10.129.10">
    <property type="entry name" value="Hotdog Thioesterase"/>
    <property type="match status" value="1"/>
</dbReference>
<dbReference type="AlphaFoldDB" id="R0CWW1"/>
<feature type="domain" description="Thioesterase" evidence="1">
    <location>
        <begin position="3"/>
        <end position="69"/>
    </location>
</feature>
<dbReference type="Pfam" id="PF03061">
    <property type="entry name" value="4HBT"/>
    <property type="match status" value="1"/>
</dbReference>
<reference evidence="2 3" key="1">
    <citation type="journal article" date="2013" name="Genome Announc.">
        <title>Draft Genome Sequence for Caulobacter sp. Strain OR37, a Bacterium Tolerant to Heavy Metals.</title>
        <authorList>
            <person name="Utturkar S.M."/>
            <person name="Bollmann A."/>
            <person name="Brzoska R.M."/>
            <person name="Klingeman D.M."/>
            <person name="Epstein S.E."/>
            <person name="Palumbo A.V."/>
            <person name="Brown S.D."/>
        </authorList>
    </citation>
    <scope>NUCLEOTIDE SEQUENCE [LARGE SCALE GENOMIC DNA]</scope>
    <source>
        <strain evidence="2 3">OR37</strain>
    </source>
</reference>
<dbReference type="SUPFAM" id="SSF54637">
    <property type="entry name" value="Thioesterase/thiol ester dehydrase-isomerase"/>
    <property type="match status" value="1"/>
</dbReference>
<name>R0CWW1_CAUVI</name>
<protein>
    <recommendedName>
        <fullName evidence="1">Thioesterase domain-containing protein</fullName>
    </recommendedName>
</protein>
<evidence type="ECO:0000259" key="1">
    <source>
        <dbReference type="Pfam" id="PF03061"/>
    </source>
</evidence>
<gene>
    <name evidence="2" type="ORF">OR37_03129</name>
</gene>
<dbReference type="EMBL" id="APMP01000023">
    <property type="protein sequence ID" value="ENZ81001.1"/>
    <property type="molecule type" value="Genomic_DNA"/>
</dbReference>
<dbReference type="InterPro" id="IPR029069">
    <property type="entry name" value="HotDog_dom_sf"/>
</dbReference>
<dbReference type="STRING" id="1292034.OR37_03129"/>
<proteinExistence type="predicted"/>
<evidence type="ECO:0000313" key="3">
    <source>
        <dbReference type="Proteomes" id="UP000013063"/>
    </source>
</evidence>
<dbReference type="RefSeq" id="WP_004621853.1">
    <property type="nucleotide sequence ID" value="NZ_APMP01000023.1"/>
</dbReference>
<dbReference type="InterPro" id="IPR006683">
    <property type="entry name" value="Thioestr_dom"/>
</dbReference>
<comment type="caution">
    <text evidence="2">The sequence shown here is derived from an EMBL/GenBank/DDBJ whole genome shotgun (WGS) entry which is preliminary data.</text>
</comment>
<dbReference type="GO" id="GO:0016790">
    <property type="term" value="F:thiolester hydrolase activity"/>
    <property type="evidence" value="ECO:0007669"/>
    <property type="project" value="UniProtKB-ARBA"/>
</dbReference>
<dbReference type="Proteomes" id="UP000013063">
    <property type="component" value="Unassembled WGS sequence"/>
</dbReference>
<accession>R0CWW1</accession>
<evidence type="ECO:0000313" key="2">
    <source>
        <dbReference type="EMBL" id="ENZ81001.1"/>
    </source>
</evidence>
<organism evidence="2 3">
    <name type="scientific">Caulobacter vibrioides OR37</name>
    <dbReference type="NCBI Taxonomy" id="1292034"/>
    <lineage>
        <taxon>Bacteria</taxon>
        <taxon>Pseudomonadati</taxon>
        <taxon>Pseudomonadota</taxon>
        <taxon>Alphaproteobacteria</taxon>
        <taxon>Caulobacterales</taxon>
        <taxon>Caulobacteraceae</taxon>
        <taxon>Caulobacter</taxon>
    </lineage>
</organism>
<dbReference type="PATRIC" id="fig|1292034.3.peg.3107"/>